<dbReference type="CDD" id="cd00037">
    <property type="entry name" value="CLECT"/>
    <property type="match status" value="1"/>
</dbReference>
<organism evidence="3 4">
    <name type="scientific">Chironomus riparius</name>
    <dbReference type="NCBI Taxonomy" id="315576"/>
    <lineage>
        <taxon>Eukaryota</taxon>
        <taxon>Metazoa</taxon>
        <taxon>Ecdysozoa</taxon>
        <taxon>Arthropoda</taxon>
        <taxon>Hexapoda</taxon>
        <taxon>Insecta</taxon>
        <taxon>Pterygota</taxon>
        <taxon>Neoptera</taxon>
        <taxon>Endopterygota</taxon>
        <taxon>Diptera</taxon>
        <taxon>Nematocera</taxon>
        <taxon>Chironomoidea</taxon>
        <taxon>Chironomidae</taxon>
        <taxon>Chironominae</taxon>
        <taxon>Chironomus</taxon>
    </lineage>
</organism>
<feature type="domain" description="C-type lectin" evidence="2">
    <location>
        <begin position="51"/>
        <end position="171"/>
    </location>
</feature>
<evidence type="ECO:0000313" key="3">
    <source>
        <dbReference type="EMBL" id="CAG9805261.1"/>
    </source>
</evidence>
<evidence type="ECO:0000313" key="4">
    <source>
        <dbReference type="Proteomes" id="UP001153620"/>
    </source>
</evidence>
<dbReference type="InterPro" id="IPR016187">
    <property type="entry name" value="CTDL_fold"/>
</dbReference>
<dbReference type="SUPFAM" id="SSF56436">
    <property type="entry name" value="C-type lectin-like"/>
    <property type="match status" value="1"/>
</dbReference>
<dbReference type="Gene3D" id="3.10.100.10">
    <property type="entry name" value="Mannose-Binding Protein A, subunit A"/>
    <property type="match status" value="1"/>
</dbReference>
<protein>
    <recommendedName>
        <fullName evidence="2">C-type lectin domain-containing protein</fullName>
    </recommendedName>
</protein>
<dbReference type="SMART" id="SM00034">
    <property type="entry name" value="CLECT"/>
    <property type="match status" value="1"/>
</dbReference>
<dbReference type="PROSITE" id="PS50041">
    <property type="entry name" value="C_TYPE_LECTIN_2"/>
    <property type="match status" value="1"/>
</dbReference>
<dbReference type="InterPro" id="IPR001304">
    <property type="entry name" value="C-type_lectin-like"/>
</dbReference>
<feature type="chain" id="PRO_5040328903" description="C-type lectin domain-containing protein" evidence="1">
    <location>
        <begin position="21"/>
        <end position="181"/>
    </location>
</feature>
<dbReference type="OrthoDB" id="6340082at2759"/>
<reference evidence="3" key="2">
    <citation type="submission" date="2022-10" db="EMBL/GenBank/DDBJ databases">
        <authorList>
            <consortium name="ENA_rothamsted_submissions"/>
            <consortium name="culmorum"/>
            <person name="King R."/>
        </authorList>
    </citation>
    <scope>NUCLEOTIDE SEQUENCE</scope>
</reference>
<gene>
    <name evidence="3" type="ORF">CHIRRI_LOCUS8135</name>
</gene>
<proteinExistence type="predicted"/>
<evidence type="ECO:0000256" key="1">
    <source>
        <dbReference type="SAM" id="SignalP"/>
    </source>
</evidence>
<name>A0A9N9RX81_9DIPT</name>
<reference evidence="3" key="1">
    <citation type="submission" date="2022-01" db="EMBL/GenBank/DDBJ databases">
        <authorList>
            <person name="King R."/>
        </authorList>
    </citation>
    <scope>NUCLEOTIDE SEQUENCE</scope>
</reference>
<keyword evidence="4" id="KW-1185">Reference proteome</keyword>
<sequence>MYKLILILVLIGSYGNSASTSSSFANQILIENVSFVKLGTYRGFAPDGSEYQKSYFYPKYSLTAPFLESRAICKSYDFELATLETHAEAQAIIKLAQNLGSEYFYVDAIALTLKSPTDWYWTKSGKKLSFALPWGAGEPNNYNNLNETCLALSSIGFVDLRCTLSRLFVCQKIEFMIPNVL</sequence>
<keyword evidence="1" id="KW-0732">Signal</keyword>
<dbReference type="EMBL" id="OU895878">
    <property type="protein sequence ID" value="CAG9805261.1"/>
    <property type="molecule type" value="Genomic_DNA"/>
</dbReference>
<feature type="signal peptide" evidence="1">
    <location>
        <begin position="1"/>
        <end position="20"/>
    </location>
</feature>
<dbReference type="AlphaFoldDB" id="A0A9N9RX81"/>
<evidence type="ECO:0000259" key="2">
    <source>
        <dbReference type="PROSITE" id="PS50041"/>
    </source>
</evidence>
<accession>A0A9N9RX81</accession>
<dbReference type="Pfam" id="PF00059">
    <property type="entry name" value="Lectin_C"/>
    <property type="match status" value="1"/>
</dbReference>
<dbReference type="Proteomes" id="UP001153620">
    <property type="component" value="Chromosome 2"/>
</dbReference>
<dbReference type="InterPro" id="IPR016186">
    <property type="entry name" value="C-type_lectin-like/link_sf"/>
</dbReference>